<keyword evidence="2" id="KW-1185">Reference proteome</keyword>
<proteinExistence type="predicted"/>
<dbReference type="Pfam" id="PF18849">
    <property type="entry name" value="baeRF_family7"/>
    <property type="match status" value="1"/>
</dbReference>
<evidence type="ECO:0000313" key="1">
    <source>
        <dbReference type="EMBL" id="TQE95684.1"/>
    </source>
</evidence>
<sequence length="389" mass="43888">MRDNFTEQDLRQLLGRRDTLCVSIYLPTQTAGPEIEQNPIQLKNLLNEAEEKLVQGGVRAAEAREWLEKARSYLDDRYFWQHQSHGLALFIEGATTRLYRLPLEFKPEVVVSDRFHITPLLPLLSGDGLFYLLALSQKQARLFQGSRFEIEEVPVEEMPKSLADALRYDEFEPQTQYHSADAPGAAGGGQIIFHGHGGGEEDRKVHLARYLQGIDRALAEVLQKEQAPLVLAGVDYLLGIYREVNTYDHLLEEAILGNPDDLSAQELHQRAWPLVEPVFRAPRQEAAERYKALAGTGKTANDIQEIVPAAYQGRVDVLFLTREHHVWGTFDVESQRVHLDEAPGPDNEDLCDLAAAHTFLNRGKVYVVDPDQEPDAMPDTNGLAAIFRY</sequence>
<gene>
    <name evidence="1" type="ORF">FKZ61_11210</name>
</gene>
<dbReference type="EMBL" id="VIGC01000012">
    <property type="protein sequence ID" value="TQE95684.1"/>
    <property type="molecule type" value="Genomic_DNA"/>
</dbReference>
<dbReference type="RefSeq" id="WP_141610219.1">
    <property type="nucleotide sequence ID" value="NZ_VIGC02000012.1"/>
</dbReference>
<protein>
    <submittedName>
        <fullName evidence="1">Uncharacterized protein</fullName>
    </submittedName>
</protein>
<accession>A0A540VFZ3</accession>
<reference evidence="1 2" key="1">
    <citation type="submission" date="2019-06" db="EMBL/GenBank/DDBJ databases">
        <title>Genome sequence of Litorilinea aerophila BAA-2444.</title>
        <authorList>
            <person name="Maclea K.S."/>
            <person name="Maurais E.G."/>
            <person name="Iannazzi L.C."/>
        </authorList>
    </citation>
    <scope>NUCLEOTIDE SEQUENCE [LARGE SCALE GENOMIC DNA]</scope>
    <source>
        <strain evidence="1 2">ATCC BAA-2444</strain>
    </source>
</reference>
<dbReference type="OrthoDB" id="4393931at2"/>
<dbReference type="InterPro" id="IPR040837">
    <property type="entry name" value="Bact_RF_family7"/>
</dbReference>
<evidence type="ECO:0000313" key="2">
    <source>
        <dbReference type="Proteomes" id="UP000317371"/>
    </source>
</evidence>
<organism evidence="1 2">
    <name type="scientific">Litorilinea aerophila</name>
    <dbReference type="NCBI Taxonomy" id="1204385"/>
    <lineage>
        <taxon>Bacteria</taxon>
        <taxon>Bacillati</taxon>
        <taxon>Chloroflexota</taxon>
        <taxon>Caldilineae</taxon>
        <taxon>Caldilineales</taxon>
        <taxon>Caldilineaceae</taxon>
        <taxon>Litorilinea</taxon>
    </lineage>
</organism>
<dbReference type="InParanoid" id="A0A540VFZ3"/>
<dbReference type="AlphaFoldDB" id="A0A540VFZ3"/>
<comment type="caution">
    <text evidence="1">The sequence shown here is derived from an EMBL/GenBank/DDBJ whole genome shotgun (WGS) entry which is preliminary data.</text>
</comment>
<name>A0A540VFZ3_9CHLR</name>
<dbReference type="Proteomes" id="UP000317371">
    <property type="component" value="Unassembled WGS sequence"/>
</dbReference>